<gene>
    <name evidence="2" type="ORF">JR050_17010</name>
</gene>
<dbReference type="RefSeq" id="WP_204204820.1">
    <property type="nucleotide sequence ID" value="NZ_JAFELM010000043.1"/>
</dbReference>
<evidence type="ECO:0000259" key="1">
    <source>
        <dbReference type="Pfam" id="PF12867"/>
    </source>
</evidence>
<comment type="caution">
    <text evidence="2">The sequence shown here is derived from an EMBL/GenBank/DDBJ whole genome shotgun (WGS) entry which is preliminary data.</text>
</comment>
<protein>
    <submittedName>
        <fullName evidence="2">DinB family protein</fullName>
    </submittedName>
</protein>
<keyword evidence="3" id="KW-1185">Reference proteome</keyword>
<name>A0ABS2DP26_9BACI</name>
<organism evidence="2 3">
    <name type="scientific">Bacillus suaedaesalsae</name>
    <dbReference type="NCBI Taxonomy" id="2810349"/>
    <lineage>
        <taxon>Bacteria</taxon>
        <taxon>Bacillati</taxon>
        <taxon>Bacillota</taxon>
        <taxon>Bacilli</taxon>
        <taxon>Bacillales</taxon>
        <taxon>Bacillaceae</taxon>
        <taxon>Bacillus</taxon>
    </lineage>
</organism>
<dbReference type="InterPro" id="IPR034660">
    <property type="entry name" value="DinB/YfiT-like"/>
</dbReference>
<proteinExistence type="predicted"/>
<evidence type="ECO:0000313" key="2">
    <source>
        <dbReference type="EMBL" id="MBM6619363.1"/>
    </source>
</evidence>
<reference evidence="2 3" key="1">
    <citation type="submission" date="2021-02" db="EMBL/GenBank/DDBJ databases">
        <title>Bacillus sp. RD4P76, an endophyte from a halophyte.</title>
        <authorList>
            <person name="Sun J.-Q."/>
        </authorList>
    </citation>
    <scope>NUCLEOTIDE SEQUENCE [LARGE SCALE GENOMIC DNA]</scope>
    <source>
        <strain evidence="2 3">RD4P76</strain>
    </source>
</reference>
<evidence type="ECO:0000313" key="3">
    <source>
        <dbReference type="Proteomes" id="UP001518925"/>
    </source>
</evidence>
<dbReference type="Proteomes" id="UP001518925">
    <property type="component" value="Unassembled WGS sequence"/>
</dbReference>
<accession>A0ABS2DP26</accession>
<feature type="domain" description="DinB-like" evidence="1">
    <location>
        <begin position="10"/>
        <end position="157"/>
    </location>
</feature>
<dbReference type="InterPro" id="IPR024775">
    <property type="entry name" value="DinB-like"/>
</dbReference>
<dbReference type="Pfam" id="PF12867">
    <property type="entry name" value="DinB_2"/>
    <property type="match status" value="1"/>
</dbReference>
<dbReference type="EMBL" id="JAFELM010000043">
    <property type="protein sequence ID" value="MBM6619363.1"/>
    <property type="molecule type" value="Genomic_DNA"/>
</dbReference>
<dbReference type="Gene3D" id="1.20.120.450">
    <property type="entry name" value="dinb family like domain"/>
    <property type="match status" value="1"/>
</dbReference>
<sequence length="166" mass="19469">MLIALKEKLLENRTVLLRFIEKLDEEDLKCSKKSGWTVSEVIEHIFLVEKNVTKGIRYYANQPKNEPAEEKPIHLVLDRTRKIEAPSTVRPKGGSISMQKHFENLNLSREFLFQTLEEIDEHLLTQRSFPHETFGPLTLLQWIEVLAYHDIRHLEQLKDILNDVGK</sequence>
<dbReference type="SUPFAM" id="SSF109854">
    <property type="entry name" value="DinB/YfiT-like putative metalloenzymes"/>
    <property type="match status" value="1"/>
</dbReference>